<keyword evidence="3" id="KW-1185">Reference proteome</keyword>
<comment type="caution">
    <text evidence="2">The sequence shown here is derived from an EMBL/GenBank/DDBJ whole genome shotgun (WGS) entry which is preliminary data.</text>
</comment>
<sequence>MSISLPNGTLLAAPSSSQPQVSAAVTRILHLANFSPEIKTRDIQVIFKEWESEKGGFRIKWLDDVNAMVVFNDANVAKRAYLNLILNPPPSMPLPATIRPYDRPDAAQIIQSLAARAMGHRASMSGALTSGNLANLIREDGGARNSGHVSVQPGSNSGLNGFKMPLNPSFSFGGSTGQPGQPGGRAGHHAQRMSFSGGPSSHQRTGSASQSWNRGALNGALGFGNNNPPSLGAARLPTHSELSSGNPSRCTSSSGSGNDPIVVIDGSAQLKSTSASLGRTNVPKARRESVSADKALREVEKALQSVEAQS</sequence>
<dbReference type="InterPro" id="IPR012677">
    <property type="entry name" value="Nucleotide-bd_a/b_plait_sf"/>
</dbReference>
<reference evidence="2 3" key="1">
    <citation type="submission" date="2018-11" db="EMBL/GenBank/DDBJ databases">
        <title>Genome sequence of Apiotrichum porosum DSM 27194.</title>
        <authorList>
            <person name="Aliyu H."/>
            <person name="Gorte O."/>
            <person name="Ochsenreither K."/>
        </authorList>
    </citation>
    <scope>NUCLEOTIDE SEQUENCE [LARGE SCALE GENOMIC DNA]</scope>
    <source>
        <strain evidence="2 3">DSM 27194</strain>
    </source>
</reference>
<dbReference type="GeneID" id="39586541"/>
<proteinExistence type="predicted"/>
<feature type="compositionally biased region" description="Polar residues" evidence="1">
    <location>
        <begin position="193"/>
        <end position="213"/>
    </location>
</feature>
<feature type="compositionally biased region" description="Polar residues" evidence="1">
    <location>
        <begin position="240"/>
        <end position="257"/>
    </location>
</feature>
<accession>A0A427XJY5</accession>
<gene>
    <name evidence="2" type="ORF">EHS24_001998</name>
</gene>
<dbReference type="RefSeq" id="XP_028474214.1">
    <property type="nucleotide sequence ID" value="XM_028617751.1"/>
</dbReference>
<feature type="compositionally biased region" description="Polar residues" evidence="1">
    <location>
        <begin position="147"/>
        <end position="159"/>
    </location>
</feature>
<feature type="compositionally biased region" description="Low complexity" evidence="1">
    <location>
        <begin position="215"/>
        <end position="227"/>
    </location>
</feature>
<protein>
    <recommendedName>
        <fullName evidence="4">RRM domain-containing protein</fullName>
    </recommendedName>
</protein>
<evidence type="ECO:0000313" key="2">
    <source>
        <dbReference type="EMBL" id="RSH79067.1"/>
    </source>
</evidence>
<feature type="compositionally biased region" description="Polar residues" evidence="1">
    <location>
        <begin position="269"/>
        <end position="279"/>
    </location>
</feature>
<organism evidence="2 3">
    <name type="scientific">Apiotrichum porosum</name>
    <dbReference type="NCBI Taxonomy" id="105984"/>
    <lineage>
        <taxon>Eukaryota</taxon>
        <taxon>Fungi</taxon>
        <taxon>Dikarya</taxon>
        <taxon>Basidiomycota</taxon>
        <taxon>Agaricomycotina</taxon>
        <taxon>Tremellomycetes</taxon>
        <taxon>Trichosporonales</taxon>
        <taxon>Trichosporonaceae</taxon>
        <taxon>Apiotrichum</taxon>
    </lineage>
</organism>
<evidence type="ECO:0008006" key="4">
    <source>
        <dbReference type="Google" id="ProtNLM"/>
    </source>
</evidence>
<evidence type="ECO:0000313" key="3">
    <source>
        <dbReference type="Proteomes" id="UP000279236"/>
    </source>
</evidence>
<feature type="compositionally biased region" description="Gly residues" evidence="1">
    <location>
        <begin position="174"/>
        <end position="185"/>
    </location>
</feature>
<dbReference type="Gene3D" id="3.30.70.330">
    <property type="match status" value="1"/>
</dbReference>
<feature type="region of interest" description="Disordered" evidence="1">
    <location>
        <begin position="144"/>
        <end position="293"/>
    </location>
</feature>
<dbReference type="OrthoDB" id="5418203at2759"/>
<dbReference type="Proteomes" id="UP000279236">
    <property type="component" value="Unassembled WGS sequence"/>
</dbReference>
<evidence type="ECO:0000256" key="1">
    <source>
        <dbReference type="SAM" id="MobiDB-lite"/>
    </source>
</evidence>
<dbReference type="EMBL" id="RSCE01000011">
    <property type="protein sequence ID" value="RSH79067.1"/>
    <property type="molecule type" value="Genomic_DNA"/>
</dbReference>
<name>A0A427XJY5_9TREE</name>
<dbReference type="AlphaFoldDB" id="A0A427XJY5"/>